<proteinExistence type="predicted"/>
<accession>A0A4Y2WJA3</accession>
<evidence type="ECO:0000259" key="1">
    <source>
        <dbReference type="Pfam" id="PF10551"/>
    </source>
</evidence>
<gene>
    <name evidence="2" type="ORF">AVEN_162887_1</name>
</gene>
<comment type="caution">
    <text evidence="2">The sequence shown here is derived from an EMBL/GenBank/DDBJ whole genome shotgun (WGS) entry which is preliminary data.</text>
</comment>
<dbReference type="PANTHER" id="PTHR33936">
    <property type="entry name" value="PROTEIN CBG17840"/>
    <property type="match status" value="1"/>
</dbReference>
<dbReference type="InterPro" id="IPR018289">
    <property type="entry name" value="MULE_transposase_dom"/>
</dbReference>
<name>A0A4Y2WJA3_ARAVE</name>
<reference evidence="2 3" key="1">
    <citation type="journal article" date="2019" name="Sci. Rep.">
        <title>Orb-weaving spider Araneus ventricosus genome elucidates the spidroin gene catalogue.</title>
        <authorList>
            <person name="Kono N."/>
            <person name="Nakamura H."/>
            <person name="Ohtoshi R."/>
            <person name="Moran D.A.P."/>
            <person name="Shinohara A."/>
            <person name="Yoshida Y."/>
            <person name="Fujiwara M."/>
            <person name="Mori M."/>
            <person name="Tomita M."/>
            <person name="Arakawa K."/>
        </authorList>
    </citation>
    <scope>NUCLEOTIDE SEQUENCE [LARGE SCALE GENOMIC DNA]</scope>
</reference>
<sequence length="283" mass="32184">MVNRNRHLKASGSIKCGSTCPAIMKVTTETVDEITEIHVQYQSVHIGHELEVGKLPLSKEKTNLAASLTLGIPFIKILDETRQNFHATNRVSLTTRKDLHNIRREFEIGEHVLHADDSTSVDLLVKKMSKENENPILIYKPGGETLSDFPAITEKDFLLGMMNNAQEKLFECYGKTCVMIESTHGTNQYSFELLTVMVHDENHEGLPAAALFSSRMTCEVLLPFFEAIKQRLPNMTTNILMTDDTTSFLNAWEKVFQDNPRHLLCSWHINKNWNANIQSKIKK</sequence>
<organism evidence="2 3">
    <name type="scientific">Araneus ventricosus</name>
    <name type="common">Orbweaver spider</name>
    <name type="synonym">Epeira ventricosa</name>
    <dbReference type="NCBI Taxonomy" id="182803"/>
    <lineage>
        <taxon>Eukaryota</taxon>
        <taxon>Metazoa</taxon>
        <taxon>Ecdysozoa</taxon>
        <taxon>Arthropoda</taxon>
        <taxon>Chelicerata</taxon>
        <taxon>Arachnida</taxon>
        <taxon>Araneae</taxon>
        <taxon>Araneomorphae</taxon>
        <taxon>Entelegynae</taxon>
        <taxon>Araneoidea</taxon>
        <taxon>Araneidae</taxon>
        <taxon>Araneus</taxon>
    </lineage>
</organism>
<dbReference type="OrthoDB" id="6432060at2759"/>
<keyword evidence="3" id="KW-1185">Reference proteome</keyword>
<feature type="domain" description="MULE transposase" evidence="1">
    <location>
        <begin position="178"/>
        <end position="272"/>
    </location>
</feature>
<evidence type="ECO:0000313" key="3">
    <source>
        <dbReference type="Proteomes" id="UP000499080"/>
    </source>
</evidence>
<evidence type="ECO:0000313" key="2">
    <source>
        <dbReference type="EMBL" id="GBO36450.1"/>
    </source>
</evidence>
<protein>
    <recommendedName>
        <fullName evidence="1">MULE transposase domain-containing protein</fullName>
    </recommendedName>
</protein>
<dbReference type="Proteomes" id="UP000499080">
    <property type="component" value="Unassembled WGS sequence"/>
</dbReference>
<dbReference type="Pfam" id="PF10551">
    <property type="entry name" value="MULE"/>
    <property type="match status" value="1"/>
</dbReference>
<dbReference type="PANTHER" id="PTHR33936:SF24">
    <property type="entry name" value="C2H2-TYPE DOMAIN-CONTAINING PROTEIN"/>
    <property type="match status" value="1"/>
</dbReference>
<dbReference type="AlphaFoldDB" id="A0A4Y2WJA3"/>
<dbReference type="InterPro" id="IPR052797">
    <property type="entry name" value="RegFact_GeneExpr_CellDeath"/>
</dbReference>
<dbReference type="EMBL" id="BGPR01060628">
    <property type="protein sequence ID" value="GBO36450.1"/>
    <property type="molecule type" value="Genomic_DNA"/>
</dbReference>